<dbReference type="GO" id="GO:0005829">
    <property type="term" value="C:cytosol"/>
    <property type="evidence" value="ECO:0007669"/>
    <property type="project" value="TreeGrafter"/>
</dbReference>
<dbReference type="EMBL" id="QRBI01000184">
    <property type="protein sequence ID" value="RMB95717.1"/>
    <property type="molecule type" value="Genomic_DNA"/>
</dbReference>
<gene>
    <name evidence="8" type="ORF">DUI87_27830</name>
</gene>
<comment type="caution">
    <text evidence="8">The sequence shown here is derived from an EMBL/GenBank/DDBJ whole genome shotgun (WGS) entry which is preliminary data.</text>
</comment>
<accession>A0A3M0J3R4</accession>
<dbReference type="PROSITE" id="PS51918">
    <property type="entry name" value="RADICAL_SAM"/>
    <property type="match status" value="1"/>
</dbReference>
<evidence type="ECO:0000259" key="6">
    <source>
        <dbReference type="PROSITE" id="PS50926"/>
    </source>
</evidence>
<dbReference type="STRING" id="333673.A0A3M0J3R4"/>
<dbReference type="PANTHER" id="PTHR43020">
    <property type="entry name" value="CDK5 REGULATORY SUBUNIT-ASSOCIATED PROTEIN 1"/>
    <property type="match status" value="1"/>
</dbReference>
<dbReference type="GO" id="GO:0035597">
    <property type="term" value="F:tRNA-2-methylthio-N(6)-dimethylallyladenosine(37) synthase activity"/>
    <property type="evidence" value="ECO:0007669"/>
    <property type="project" value="TreeGrafter"/>
</dbReference>
<keyword evidence="2" id="KW-0949">S-adenosyl-L-methionine</keyword>
<protein>
    <submittedName>
        <fullName evidence="8">Uncharacterized protein</fullName>
    </submittedName>
</protein>
<dbReference type="Gene3D" id="3.80.30.20">
    <property type="entry name" value="tm_1862 like domain"/>
    <property type="match status" value="1"/>
</dbReference>
<dbReference type="GO" id="GO:0005739">
    <property type="term" value="C:mitochondrion"/>
    <property type="evidence" value="ECO:0007669"/>
    <property type="project" value="TreeGrafter"/>
</dbReference>
<feature type="domain" description="Radical SAM core" evidence="7">
    <location>
        <begin position="1"/>
        <end position="89"/>
    </location>
</feature>
<evidence type="ECO:0000259" key="7">
    <source>
        <dbReference type="PROSITE" id="PS51918"/>
    </source>
</evidence>
<keyword evidence="5" id="KW-0411">Iron-sulfur</keyword>
<evidence type="ECO:0000313" key="9">
    <source>
        <dbReference type="Proteomes" id="UP000269221"/>
    </source>
</evidence>
<organism evidence="8 9">
    <name type="scientific">Hirundo rustica rustica</name>
    <dbReference type="NCBI Taxonomy" id="333673"/>
    <lineage>
        <taxon>Eukaryota</taxon>
        <taxon>Metazoa</taxon>
        <taxon>Chordata</taxon>
        <taxon>Craniata</taxon>
        <taxon>Vertebrata</taxon>
        <taxon>Euteleostomi</taxon>
        <taxon>Archelosauria</taxon>
        <taxon>Archosauria</taxon>
        <taxon>Dinosauria</taxon>
        <taxon>Saurischia</taxon>
        <taxon>Theropoda</taxon>
        <taxon>Coelurosauria</taxon>
        <taxon>Aves</taxon>
        <taxon>Neognathae</taxon>
        <taxon>Neoaves</taxon>
        <taxon>Telluraves</taxon>
        <taxon>Australaves</taxon>
        <taxon>Passeriformes</taxon>
        <taxon>Sylvioidea</taxon>
        <taxon>Hirundinidae</taxon>
        <taxon>Hirundo</taxon>
    </lineage>
</organism>
<keyword evidence="9" id="KW-1185">Reference proteome</keyword>
<evidence type="ECO:0000256" key="4">
    <source>
        <dbReference type="ARBA" id="ARBA00023004"/>
    </source>
</evidence>
<dbReference type="InterPro" id="IPR002792">
    <property type="entry name" value="TRAM_dom"/>
</dbReference>
<evidence type="ECO:0000256" key="3">
    <source>
        <dbReference type="ARBA" id="ARBA00022723"/>
    </source>
</evidence>
<evidence type="ECO:0000256" key="5">
    <source>
        <dbReference type="ARBA" id="ARBA00023014"/>
    </source>
</evidence>
<feature type="domain" description="TRAM" evidence="6">
    <location>
        <begin position="92"/>
        <end position="171"/>
    </location>
</feature>
<dbReference type="OrthoDB" id="190098at2759"/>
<dbReference type="PANTHER" id="PTHR43020:SF2">
    <property type="entry name" value="MITOCHONDRIAL TRNA METHYLTHIOTRANSFERASE CDK5RAP1"/>
    <property type="match status" value="1"/>
</dbReference>
<keyword evidence="3" id="KW-0479">Metal-binding</keyword>
<reference evidence="8 9" key="1">
    <citation type="submission" date="2018-07" db="EMBL/GenBank/DDBJ databases">
        <title>A high quality draft genome assembly of the barn swallow (H. rustica rustica).</title>
        <authorList>
            <person name="Formenti G."/>
            <person name="Chiara M."/>
            <person name="Poveda L."/>
            <person name="Francoijs K.-J."/>
            <person name="Bonisoli-Alquati A."/>
            <person name="Canova L."/>
            <person name="Gianfranceschi L."/>
            <person name="Horner D.S."/>
            <person name="Saino N."/>
        </authorList>
    </citation>
    <scope>NUCLEOTIDE SEQUENCE [LARGE SCALE GENOMIC DNA]</scope>
    <source>
        <strain evidence="8">Chelidonia</strain>
        <tissue evidence="8">Blood</tissue>
    </source>
</reference>
<keyword evidence="4" id="KW-0408">Iron</keyword>
<dbReference type="AlphaFoldDB" id="A0A3M0J3R4"/>
<evidence type="ECO:0000256" key="1">
    <source>
        <dbReference type="ARBA" id="ARBA00022485"/>
    </source>
</evidence>
<dbReference type="InterPro" id="IPR007197">
    <property type="entry name" value="rSAM"/>
</dbReference>
<dbReference type="InterPro" id="IPR023404">
    <property type="entry name" value="rSAM_horseshoe"/>
</dbReference>
<name>A0A3M0J3R4_HIRRU</name>
<dbReference type="GO" id="GO:0046872">
    <property type="term" value="F:metal ion binding"/>
    <property type="evidence" value="ECO:0007669"/>
    <property type="project" value="UniProtKB-KW"/>
</dbReference>
<evidence type="ECO:0000256" key="2">
    <source>
        <dbReference type="ARBA" id="ARBA00022691"/>
    </source>
</evidence>
<dbReference type="PROSITE" id="PS50926">
    <property type="entry name" value="TRAM"/>
    <property type="match status" value="1"/>
</dbReference>
<dbReference type="InterPro" id="IPR058240">
    <property type="entry name" value="rSAM_sf"/>
</dbReference>
<keyword evidence="1" id="KW-0004">4Fe-4S</keyword>
<dbReference type="Pfam" id="PF01938">
    <property type="entry name" value="TRAM"/>
    <property type="match status" value="1"/>
</dbReference>
<proteinExistence type="predicted"/>
<dbReference type="Proteomes" id="UP000269221">
    <property type="component" value="Unassembled WGS sequence"/>
</dbReference>
<dbReference type="SUPFAM" id="SSF102114">
    <property type="entry name" value="Radical SAM enzymes"/>
    <property type="match status" value="1"/>
</dbReference>
<evidence type="ECO:0000313" key="8">
    <source>
        <dbReference type="EMBL" id="RMB95717.1"/>
    </source>
</evidence>
<dbReference type="GO" id="GO:0051539">
    <property type="term" value="F:4 iron, 4 sulfur cluster binding"/>
    <property type="evidence" value="ECO:0007669"/>
    <property type="project" value="UniProtKB-KW"/>
</dbReference>
<sequence>MREVCSCVPVTGVSLSSDFITGFCGETEEDHQQTVSLLREVRYNVGFLFAYSMRQKTRAHHRLQDDVPADVKKRRLEQLIATFREEAARANAALVGQSQLVLVEGPSKRSASELCGRNDGNIKVIFPDAELEDAAECRAPGRAQPGDYVMVKVTYLHCSFPCTVLFSRVAAARRA</sequence>